<dbReference type="Proteomes" id="UP000297966">
    <property type="component" value="Unassembled WGS sequence"/>
</dbReference>
<dbReference type="RefSeq" id="WP_135173813.1">
    <property type="nucleotide sequence ID" value="NZ_SPQT01000003.1"/>
</dbReference>
<keyword evidence="2" id="KW-1185">Reference proteome</keyword>
<reference evidence="1 2" key="1">
    <citation type="submission" date="2019-03" db="EMBL/GenBank/DDBJ databases">
        <title>Bradyrhizobium diversity isolated from nodules of Chamaecrista fasciculata.</title>
        <authorList>
            <person name="Klepa M.S."/>
            <person name="Urquiaga M.O."/>
            <person name="Hungria M."/>
            <person name="Delamuta J.R."/>
        </authorList>
    </citation>
    <scope>NUCLEOTIDE SEQUENCE [LARGE SCALE GENOMIC DNA]</scope>
    <source>
        <strain evidence="1 2">CNPSo 3448</strain>
    </source>
</reference>
<dbReference type="EMBL" id="SPQT01000003">
    <property type="protein sequence ID" value="TFV49016.1"/>
    <property type="molecule type" value="Genomic_DNA"/>
</dbReference>
<protein>
    <submittedName>
        <fullName evidence="1">Uncharacterized protein</fullName>
    </submittedName>
</protein>
<dbReference type="AlphaFoldDB" id="A0A4Y9M1L7"/>
<evidence type="ECO:0000313" key="1">
    <source>
        <dbReference type="EMBL" id="TFV49016.1"/>
    </source>
</evidence>
<sequence length="358" mass="39439">MAVRASVEDERFYKKIEKSLDTTASFWTFASEGLKTYDKYRRSPASGPLARAQALLHEHNESPVKPGTLSKVLAKADKAKKYYEYVRRVEDAVDETKRDGALLKLGIKISMDLAKKWLGASLTTHPYYAYHKVMLDALADALNAAHNSRSTVDAYRRAVSAATSTAVAKEFKRLEGRKVAIVAAHVEFTDRIGVAADIARGLIDQKLAERKIQQYGGTARIAAAVADLQAWRAMWAGLACESMKLVIMAGTELNVAAAAMHEVQQTMAKLMGGGTTSVLAGRGAINAIEWEKYDQIVNRRTPDRAAMDPVAFAQSNHGRALAWTTALAEMCDFVTSDEVYFPSKFNAQLERLNKVLYV</sequence>
<gene>
    <name evidence="1" type="ORF">E4K65_08810</name>
</gene>
<name>A0A4Y9M1L7_9BRAD</name>
<proteinExistence type="predicted"/>
<comment type="caution">
    <text evidence="1">The sequence shown here is derived from an EMBL/GenBank/DDBJ whole genome shotgun (WGS) entry which is preliminary data.</text>
</comment>
<organism evidence="1 2">
    <name type="scientific">Bradyrhizobium niftali</name>
    <dbReference type="NCBI Taxonomy" id="2560055"/>
    <lineage>
        <taxon>Bacteria</taxon>
        <taxon>Pseudomonadati</taxon>
        <taxon>Pseudomonadota</taxon>
        <taxon>Alphaproteobacteria</taxon>
        <taxon>Hyphomicrobiales</taxon>
        <taxon>Nitrobacteraceae</taxon>
        <taxon>Bradyrhizobium</taxon>
    </lineage>
</organism>
<evidence type="ECO:0000313" key="2">
    <source>
        <dbReference type="Proteomes" id="UP000297966"/>
    </source>
</evidence>
<accession>A0A4Y9M1L7</accession>